<evidence type="ECO:0000313" key="3">
    <source>
        <dbReference type="EMBL" id="KXZ49267.1"/>
    </source>
</evidence>
<dbReference type="Proteomes" id="UP000075714">
    <property type="component" value="Unassembled WGS sequence"/>
</dbReference>
<feature type="region of interest" description="Disordered" evidence="1">
    <location>
        <begin position="108"/>
        <end position="131"/>
    </location>
</feature>
<feature type="region of interest" description="Disordered" evidence="1">
    <location>
        <begin position="1"/>
        <end position="31"/>
    </location>
</feature>
<dbReference type="AlphaFoldDB" id="A0A150GHI0"/>
<dbReference type="STRING" id="33097.A0A150GHI0"/>
<dbReference type="PANTHER" id="PTHR13754">
    <property type="entry name" value="METALLO-BETA-LACTAMASE SUPERFAMILY PROTEIN"/>
    <property type="match status" value="1"/>
</dbReference>
<dbReference type="CDD" id="cd07713">
    <property type="entry name" value="DHPS-like_MBL-fold"/>
    <property type="match status" value="1"/>
</dbReference>
<sequence>MLAGNRGPAGSAEAHGTLAGGPAHAAEPEAADAELAAARAAWARLREVESVTVTVIVDNETDGLSTPCRCCDPALDPETRTPYVSEFTAGVQAGHGLSLLVEVTAAPSTAAQPPEGGGGSSGGEERRVEEEAASVVFDGGPSEELWAANVRRLGLGLERVGGAVLSHWHVDHSVGLAAVAAAASASRAAPCGDAPGSCAAALAPFVFDVHPDRPLRRGLLLSAGAKPVPFNEDVSLEALAPPGCRVESHAEPHTLLSDLFFVSGAIPRVTAFEAGQPGHATQGRDGLWRLDPHIMEERYLAVRLRGQGAVVFSGCSHAGIVNVVTHAQQVSCGPVFAVVGGLHLASRPMEARIPETVAALRQLAPRRILAGHCTGWRAKAALAAAFPDTFQPCLVGGTYRFLAPQLPPPPEQPPPPGQSQPPRDN</sequence>
<dbReference type="InterPro" id="IPR052926">
    <property type="entry name" value="Metallo-beta-lactamase_dom"/>
</dbReference>
<name>A0A150GHI0_GONPE</name>
<reference evidence="4" key="1">
    <citation type="journal article" date="2016" name="Nat. Commun.">
        <title>The Gonium pectorale genome demonstrates co-option of cell cycle regulation during the evolution of multicellularity.</title>
        <authorList>
            <person name="Hanschen E.R."/>
            <person name="Marriage T.N."/>
            <person name="Ferris P.J."/>
            <person name="Hamaji T."/>
            <person name="Toyoda A."/>
            <person name="Fujiyama A."/>
            <person name="Neme R."/>
            <person name="Noguchi H."/>
            <person name="Minakuchi Y."/>
            <person name="Suzuki M."/>
            <person name="Kawai-Toyooka H."/>
            <person name="Smith D.R."/>
            <person name="Sparks H."/>
            <person name="Anderson J."/>
            <person name="Bakaric R."/>
            <person name="Luria V."/>
            <person name="Karger A."/>
            <person name="Kirschner M.W."/>
            <person name="Durand P.M."/>
            <person name="Michod R.E."/>
            <person name="Nozaki H."/>
            <person name="Olson B.J."/>
        </authorList>
    </citation>
    <scope>NUCLEOTIDE SEQUENCE [LARGE SCALE GENOMIC DNA]</scope>
    <source>
        <strain evidence="4">NIES-2863</strain>
    </source>
</reference>
<dbReference type="GO" id="GO:0016740">
    <property type="term" value="F:transferase activity"/>
    <property type="evidence" value="ECO:0007669"/>
    <property type="project" value="TreeGrafter"/>
</dbReference>
<feature type="region of interest" description="Disordered" evidence="1">
    <location>
        <begin position="404"/>
        <end position="425"/>
    </location>
</feature>
<keyword evidence="4" id="KW-1185">Reference proteome</keyword>
<accession>A0A150GHI0</accession>
<dbReference type="InterPro" id="IPR041712">
    <property type="entry name" value="DHPS-like_MBL-fold"/>
</dbReference>
<proteinExistence type="predicted"/>
<evidence type="ECO:0000256" key="1">
    <source>
        <dbReference type="SAM" id="MobiDB-lite"/>
    </source>
</evidence>
<feature type="compositionally biased region" description="Pro residues" evidence="1">
    <location>
        <begin position="405"/>
        <end position="419"/>
    </location>
</feature>
<gene>
    <name evidence="3" type="ORF">GPECTOR_22g860</name>
</gene>
<comment type="caution">
    <text evidence="3">The sequence shown here is derived from an EMBL/GenBank/DDBJ whole genome shotgun (WGS) entry which is preliminary data.</text>
</comment>
<evidence type="ECO:0000259" key="2">
    <source>
        <dbReference type="Pfam" id="PF00753"/>
    </source>
</evidence>
<dbReference type="InterPro" id="IPR001279">
    <property type="entry name" value="Metallo-B-lactamas"/>
</dbReference>
<dbReference type="InterPro" id="IPR036866">
    <property type="entry name" value="RibonucZ/Hydroxyglut_hydro"/>
</dbReference>
<protein>
    <recommendedName>
        <fullName evidence="2">Metallo-beta-lactamase domain-containing protein</fullName>
    </recommendedName>
</protein>
<dbReference type="EMBL" id="LSYV01000023">
    <property type="protein sequence ID" value="KXZ49267.1"/>
    <property type="molecule type" value="Genomic_DNA"/>
</dbReference>
<dbReference type="OrthoDB" id="1470350at2759"/>
<organism evidence="3 4">
    <name type="scientific">Gonium pectorale</name>
    <name type="common">Green alga</name>
    <dbReference type="NCBI Taxonomy" id="33097"/>
    <lineage>
        <taxon>Eukaryota</taxon>
        <taxon>Viridiplantae</taxon>
        <taxon>Chlorophyta</taxon>
        <taxon>core chlorophytes</taxon>
        <taxon>Chlorophyceae</taxon>
        <taxon>CS clade</taxon>
        <taxon>Chlamydomonadales</taxon>
        <taxon>Volvocaceae</taxon>
        <taxon>Gonium</taxon>
    </lineage>
</organism>
<dbReference type="SUPFAM" id="SSF56281">
    <property type="entry name" value="Metallo-hydrolase/oxidoreductase"/>
    <property type="match status" value="1"/>
</dbReference>
<dbReference type="Gene3D" id="3.60.15.10">
    <property type="entry name" value="Ribonuclease Z/Hydroxyacylglutathione hydrolase-like"/>
    <property type="match status" value="1"/>
</dbReference>
<dbReference type="Pfam" id="PF00753">
    <property type="entry name" value="Lactamase_B"/>
    <property type="match status" value="1"/>
</dbReference>
<dbReference type="PANTHER" id="PTHR13754:SF13">
    <property type="entry name" value="METALLO-BETA-LACTAMASE SUPERFAMILY PROTEIN (AFU_ORTHOLOGUE AFUA_3G07630)"/>
    <property type="match status" value="1"/>
</dbReference>
<evidence type="ECO:0000313" key="4">
    <source>
        <dbReference type="Proteomes" id="UP000075714"/>
    </source>
</evidence>
<feature type="domain" description="Metallo-beta-lactamase" evidence="2">
    <location>
        <begin position="129"/>
        <end position="186"/>
    </location>
</feature>